<keyword evidence="2" id="KW-0067">ATP-binding</keyword>
<keyword evidence="1" id="KW-0547">Nucleotide-binding</keyword>
<feature type="region of interest" description="Disordered" evidence="7">
    <location>
        <begin position="560"/>
        <end position="583"/>
    </location>
</feature>
<dbReference type="PANTHER" id="PTHR32071:SF117">
    <property type="entry name" value="PTS-DEPENDENT DIHYDROXYACETONE KINASE OPERON REGULATORY PROTEIN-RELATED"/>
    <property type="match status" value="1"/>
</dbReference>
<dbReference type="SUPFAM" id="SSF52540">
    <property type="entry name" value="P-loop containing nucleoside triphosphate hydrolases"/>
    <property type="match status" value="1"/>
</dbReference>
<feature type="domain" description="PAC" evidence="10">
    <location>
        <begin position="235"/>
        <end position="287"/>
    </location>
</feature>
<evidence type="ECO:0000256" key="5">
    <source>
        <dbReference type="ARBA" id="ARBA00023159"/>
    </source>
</evidence>
<dbReference type="InterPro" id="IPR035965">
    <property type="entry name" value="PAS-like_dom_sf"/>
</dbReference>
<dbReference type="PROSITE" id="PS50112">
    <property type="entry name" value="PAS"/>
    <property type="match status" value="1"/>
</dbReference>
<dbReference type="InterPro" id="IPR025662">
    <property type="entry name" value="Sigma_54_int_dom_ATP-bd_1"/>
</dbReference>
<dbReference type="CDD" id="cd00009">
    <property type="entry name" value="AAA"/>
    <property type="match status" value="1"/>
</dbReference>
<keyword evidence="3" id="KW-0902">Two-component regulatory system</keyword>
<dbReference type="PROSITE" id="PS50045">
    <property type="entry name" value="SIGMA54_INTERACT_4"/>
    <property type="match status" value="1"/>
</dbReference>
<organism evidence="11 12">
    <name type="scientific">Thalassospira povalilytica</name>
    <dbReference type="NCBI Taxonomy" id="732237"/>
    <lineage>
        <taxon>Bacteria</taxon>
        <taxon>Pseudomonadati</taxon>
        <taxon>Pseudomonadota</taxon>
        <taxon>Alphaproteobacteria</taxon>
        <taxon>Rhodospirillales</taxon>
        <taxon>Thalassospiraceae</taxon>
        <taxon>Thalassospira</taxon>
    </lineage>
</organism>
<dbReference type="InterPro" id="IPR013767">
    <property type="entry name" value="PAS_fold"/>
</dbReference>
<dbReference type="InterPro" id="IPR027417">
    <property type="entry name" value="P-loop_NTPase"/>
</dbReference>
<evidence type="ECO:0000313" key="11">
    <source>
        <dbReference type="EMBL" id="MBN8195746.1"/>
    </source>
</evidence>
<dbReference type="Pfam" id="PF25601">
    <property type="entry name" value="AAA_lid_14"/>
    <property type="match status" value="1"/>
</dbReference>
<evidence type="ECO:0000259" key="9">
    <source>
        <dbReference type="PROSITE" id="PS50112"/>
    </source>
</evidence>
<feature type="domain" description="PAS" evidence="9">
    <location>
        <begin position="157"/>
        <end position="209"/>
    </location>
</feature>
<name>A0A8I1SIU8_9PROT</name>
<dbReference type="EMBL" id="JAEKJW010000001">
    <property type="protein sequence ID" value="MBN8195746.1"/>
    <property type="molecule type" value="Genomic_DNA"/>
</dbReference>
<dbReference type="Gene3D" id="1.10.10.60">
    <property type="entry name" value="Homeodomain-like"/>
    <property type="match status" value="1"/>
</dbReference>
<dbReference type="SUPFAM" id="SSF55785">
    <property type="entry name" value="PYP-like sensor domain (PAS domain)"/>
    <property type="match status" value="2"/>
</dbReference>
<keyword evidence="5" id="KW-0010">Activator</keyword>
<proteinExistence type="predicted"/>
<dbReference type="Pfam" id="PF13426">
    <property type="entry name" value="PAS_9"/>
    <property type="match status" value="1"/>
</dbReference>
<evidence type="ECO:0000256" key="2">
    <source>
        <dbReference type="ARBA" id="ARBA00022840"/>
    </source>
</evidence>
<dbReference type="GO" id="GO:0003677">
    <property type="term" value="F:DNA binding"/>
    <property type="evidence" value="ECO:0007669"/>
    <property type="project" value="UniProtKB-KW"/>
</dbReference>
<dbReference type="Gene3D" id="1.10.8.60">
    <property type="match status" value="1"/>
</dbReference>
<accession>A0A8I1SIU8</accession>
<dbReference type="GO" id="GO:0000160">
    <property type="term" value="P:phosphorelay signal transduction system"/>
    <property type="evidence" value="ECO:0007669"/>
    <property type="project" value="UniProtKB-KW"/>
</dbReference>
<dbReference type="SMART" id="SM00382">
    <property type="entry name" value="AAA"/>
    <property type="match status" value="1"/>
</dbReference>
<sequence>MNYDVNQSVSTSLEPLHLQALLAHTHPTILVHPKTDSIVFANEAAAKLLGRSIDALISLKMSALHKGQVPSLVVFSEAALYHGFAWTRGLDLTRPDGTQLKLEHEARAITLGDEEYLTVTISDLDARHRRDVDSEADDYLREGIAEWRRAERFFREIERENQLILGAAGEGIYGVNSDGVTTFVNPAAERMLGWTAEELVGKEIHSIIHHSHVDGEPYHAEHCPIYNAFREGIVRRVDDEVFWRSDGKPIRVEYTSTPIRDHGLVIGAVIVFRDITERKIAEEKLHAALAEVDRLRERLELENAYLQEEILSTNNHHEIIGQSDAIQGALKQIDLVAPTDANVLITGESGTGKELIARAIHQASTRSDRVLVRVNCAAIPHELFESEFFGHVRGAFTGAIRDRVGRFELADGGTLFLDEVGEIPLELQGKLLRVLQDQKFERIGEERTREVNVRLIAATNRDLKEEVRQGRFREDLYFRLNVFPIECRPLRERPDDIPPLAAHFLRNICQRLNIAQPTLTKGQVHVLQNYGWPGNARELENVIERAAILAHDGKLHFDLPDFSTRDGKKPSPATKADRDTQPARTILTRAEMQQTEYDNITHALRQTQGKIFGPDGAAALLDIKPTTLASRIKKFKIDRRDFAAPENQNAR</sequence>
<dbReference type="GO" id="GO:0005524">
    <property type="term" value="F:ATP binding"/>
    <property type="evidence" value="ECO:0007669"/>
    <property type="project" value="UniProtKB-KW"/>
</dbReference>
<evidence type="ECO:0000256" key="7">
    <source>
        <dbReference type="SAM" id="MobiDB-lite"/>
    </source>
</evidence>
<keyword evidence="4" id="KW-0238">DNA-binding</keyword>
<dbReference type="PANTHER" id="PTHR32071">
    <property type="entry name" value="TRANSCRIPTIONAL REGULATORY PROTEIN"/>
    <property type="match status" value="1"/>
</dbReference>
<dbReference type="PROSITE" id="PS50113">
    <property type="entry name" value="PAC"/>
    <property type="match status" value="1"/>
</dbReference>
<protein>
    <submittedName>
        <fullName evidence="11">Sigma 54-interacting transcriptional regulator</fullName>
    </submittedName>
</protein>
<gene>
    <name evidence="11" type="ORF">JF547_04620</name>
</gene>
<dbReference type="InterPro" id="IPR002078">
    <property type="entry name" value="Sigma_54_int"/>
</dbReference>
<dbReference type="CDD" id="cd00130">
    <property type="entry name" value="PAS"/>
    <property type="match status" value="1"/>
</dbReference>
<keyword evidence="6" id="KW-0175">Coiled coil</keyword>
<dbReference type="Gene3D" id="3.40.50.300">
    <property type="entry name" value="P-loop containing nucleotide triphosphate hydrolases"/>
    <property type="match status" value="1"/>
</dbReference>
<evidence type="ECO:0000259" key="8">
    <source>
        <dbReference type="PROSITE" id="PS50045"/>
    </source>
</evidence>
<evidence type="ECO:0000259" key="10">
    <source>
        <dbReference type="PROSITE" id="PS50113"/>
    </source>
</evidence>
<dbReference type="InterPro" id="IPR000014">
    <property type="entry name" value="PAS"/>
</dbReference>
<evidence type="ECO:0000313" key="12">
    <source>
        <dbReference type="Proteomes" id="UP000664405"/>
    </source>
</evidence>
<dbReference type="NCBIfam" id="TIGR00229">
    <property type="entry name" value="sensory_box"/>
    <property type="match status" value="1"/>
</dbReference>
<feature type="coiled-coil region" evidence="6">
    <location>
        <begin position="278"/>
        <end position="309"/>
    </location>
</feature>
<dbReference type="PROSITE" id="PS00675">
    <property type="entry name" value="SIGMA54_INTERACT_1"/>
    <property type="match status" value="1"/>
</dbReference>
<dbReference type="Proteomes" id="UP000664405">
    <property type="component" value="Unassembled WGS sequence"/>
</dbReference>
<dbReference type="Pfam" id="PF00989">
    <property type="entry name" value="PAS"/>
    <property type="match status" value="1"/>
</dbReference>
<evidence type="ECO:0000256" key="4">
    <source>
        <dbReference type="ARBA" id="ARBA00023125"/>
    </source>
</evidence>
<dbReference type="PROSITE" id="PS00676">
    <property type="entry name" value="SIGMA54_INTERACT_2"/>
    <property type="match status" value="1"/>
</dbReference>
<dbReference type="InterPro" id="IPR003593">
    <property type="entry name" value="AAA+_ATPase"/>
</dbReference>
<dbReference type="Gene3D" id="3.30.450.20">
    <property type="entry name" value="PAS domain"/>
    <property type="match status" value="2"/>
</dbReference>
<evidence type="ECO:0000256" key="1">
    <source>
        <dbReference type="ARBA" id="ARBA00022741"/>
    </source>
</evidence>
<dbReference type="InterPro" id="IPR058031">
    <property type="entry name" value="AAA_lid_NorR"/>
</dbReference>
<reference evidence="11" key="1">
    <citation type="submission" date="2020-12" db="EMBL/GenBank/DDBJ databases">
        <title>Oil enriched cultivation method for isolating marine PHA-producing bacteria.</title>
        <authorList>
            <person name="Zheng W."/>
            <person name="Yu S."/>
            <person name="Huang Y."/>
        </authorList>
    </citation>
    <scope>NUCLEOTIDE SEQUENCE</scope>
    <source>
        <strain evidence="11">SY-2-3</strain>
    </source>
</reference>
<evidence type="ECO:0000256" key="6">
    <source>
        <dbReference type="SAM" id="Coils"/>
    </source>
</evidence>
<dbReference type="Pfam" id="PF00158">
    <property type="entry name" value="Sigma54_activat"/>
    <property type="match status" value="1"/>
</dbReference>
<dbReference type="InterPro" id="IPR000700">
    <property type="entry name" value="PAS-assoc_C"/>
</dbReference>
<evidence type="ECO:0000256" key="3">
    <source>
        <dbReference type="ARBA" id="ARBA00023012"/>
    </source>
</evidence>
<dbReference type="GO" id="GO:0006355">
    <property type="term" value="P:regulation of DNA-templated transcription"/>
    <property type="evidence" value="ECO:0007669"/>
    <property type="project" value="InterPro"/>
</dbReference>
<dbReference type="FunFam" id="3.40.50.300:FF:000006">
    <property type="entry name" value="DNA-binding transcriptional regulator NtrC"/>
    <property type="match status" value="1"/>
</dbReference>
<comment type="caution">
    <text evidence="11">The sequence shown here is derived from an EMBL/GenBank/DDBJ whole genome shotgun (WGS) entry which is preliminary data.</text>
</comment>
<feature type="compositionally biased region" description="Basic and acidic residues" evidence="7">
    <location>
        <begin position="560"/>
        <end position="581"/>
    </location>
</feature>
<dbReference type="RefSeq" id="WP_206926751.1">
    <property type="nucleotide sequence ID" value="NZ_JAEKJW010000001.1"/>
</dbReference>
<dbReference type="SMART" id="SM00091">
    <property type="entry name" value="PAS"/>
    <property type="match status" value="2"/>
</dbReference>
<dbReference type="AlphaFoldDB" id="A0A8I1SIU8"/>
<dbReference type="InterPro" id="IPR025943">
    <property type="entry name" value="Sigma_54_int_dom_ATP-bd_2"/>
</dbReference>
<feature type="domain" description="Sigma-54 factor interaction" evidence="8">
    <location>
        <begin position="319"/>
        <end position="548"/>
    </location>
</feature>